<dbReference type="STRING" id="1141098.A0A1Y2EA11"/>
<dbReference type="InterPro" id="IPR036928">
    <property type="entry name" value="AS_sf"/>
</dbReference>
<dbReference type="Proteomes" id="UP000193689">
    <property type="component" value="Unassembled WGS sequence"/>
</dbReference>
<dbReference type="Gene3D" id="3.90.1300.10">
    <property type="entry name" value="Amidase signature (AS) domain"/>
    <property type="match status" value="1"/>
</dbReference>
<evidence type="ECO:0000259" key="2">
    <source>
        <dbReference type="Pfam" id="PF01425"/>
    </source>
</evidence>
<feature type="region of interest" description="Disordered" evidence="1">
    <location>
        <begin position="126"/>
        <end position="153"/>
    </location>
</feature>
<dbReference type="GeneID" id="63778865"/>
<dbReference type="PANTHER" id="PTHR42678:SF34">
    <property type="entry name" value="OS04G0183300 PROTEIN"/>
    <property type="match status" value="1"/>
</dbReference>
<dbReference type="AlphaFoldDB" id="A0A1Y2EA11"/>
<dbReference type="PANTHER" id="PTHR42678">
    <property type="entry name" value="AMIDASE"/>
    <property type="match status" value="1"/>
</dbReference>
<evidence type="ECO:0000256" key="1">
    <source>
        <dbReference type="SAM" id="MobiDB-lite"/>
    </source>
</evidence>
<gene>
    <name evidence="3" type="ORF">BCR38DRAFT_463900</name>
</gene>
<sequence length="473" mass="50885">MAAKFLQCSATELQQPLESGELTSEQLVTAYLEQIERHNVHGMGLNAINSVAPRELDAIVTDPALGMLTTVGSHVFANMRAKGNAPLVDQLIDNGLIILGKANLTEFCGHNPYPWRSYEPPGWSAYGGQTNSAHRRPGLTEEDQPTAAGSSSGPAASIAAGFCPLSIGTQTGGSLVYPASTSGLYGMTLGPDAVCTDGVFKISPPFDLIGVMARTPQDVGLLAKSILTPEVRLKTPYDGLGLDFTGSWSDLAIGIAPLGAAGSDEFCWQCSCSGTFAHGEQKEKYDRVASILSERGAKVVFPLELPDAMETLQSEREMMHSIAYHKFPDEIALFIENFNETSGIKTLDDIIQWNAAHAEKALPDPHTEQRALIESRDNKMTKETHTRPASSAIMAENGLDIVLTNSESQLVAYAACAIWPMATVPLGNLEHNGQPFGFFAVAGAGKEDILLKFMKLFEATFPAVERPKVPFER</sequence>
<feature type="domain" description="Amidase" evidence="2">
    <location>
        <begin position="66"/>
        <end position="228"/>
    </location>
</feature>
<dbReference type="InterPro" id="IPR023631">
    <property type="entry name" value="Amidase_dom"/>
</dbReference>
<proteinExistence type="predicted"/>
<protein>
    <submittedName>
        <fullName evidence="3">Amidase signature domain-containing protein</fullName>
    </submittedName>
</protein>
<dbReference type="SUPFAM" id="SSF75304">
    <property type="entry name" value="Amidase signature (AS) enzymes"/>
    <property type="match status" value="1"/>
</dbReference>
<keyword evidence="4" id="KW-1185">Reference proteome</keyword>
<dbReference type="InParanoid" id="A0A1Y2EA11"/>
<evidence type="ECO:0000313" key="4">
    <source>
        <dbReference type="Proteomes" id="UP000193689"/>
    </source>
</evidence>
<accession>A0A1Y2EA11</accession>
<dbReference type="EMBL" id="MCFJ01000003">
    <property type="protein sequence ID" value="ORY68413.1"/>
    <property type="molecule type" value="Genomic_DNA"/>
</dbReference>
<dbReference type="RefSeq" id="XP_040718700.1">
    <property type="nucleotide sequence ID" value="XM_040862653.1"/>
</dbReference>
<evidence type="ECO:0000313" key="3">
    <source>
        <dbReference type="EMBL" id="ORY68413.1"/>
    </source>
</evidence>
<dbReference type="Pfam" id="PF01425">
    <property type="entry name" value="Amidase"/>
    <property type="match status" value="1"/>
</dbReference>
<name>A0A1Y2EA11_9PEZI</name>
<organism evidence="3 4">
    <name type="scientific">Pseudomassariella vexata</name>
    <dbReference type="NCBI Taxonomy" id="1141098"/>
    <lineage>
        <taxon>Eukaryota</taxon>
        <taxon>Fungi</taxon>
        <taxon>Dikarya</taxon>
        <taxon>Ascomycota</taxon>
        <taxon>Pezizomycotina</taxon>
        <taxon>Sordariomycetes</taxon>
        <taxon>Xylariomycetidae</taxon>
        <taxon>Amphisphaeriales</taxon>
        <taxon>Pseudomassariaceae</taxon>
        <taxon>Pseudomassariella</taxon>
    </lineage>
</organism>
<comment type="caution">
    <text evidence="3">The sequence shown here is derived from an EMBL/GenBank/DDBJ whole genome shotgun (WGS) entry which is preliminary data.</text>
</comment>
<dbReference type="OrthoDB" id="566138at2759"/>
<reference evidence="3 4" key="1">
    <citation type="submission" date="2016-07" db="EMBL/GenBank/DDBJ databases">
        <title>Pervasive Adenine N6-methylation of Active Genes in Fungi.</title>
        <authorList>
            <consortium name="DOE Joint Genome Institute"/>
            <person name="Mondo S.J."/>
            <person name="Dannebaum R.O."/>
            <person name="Kuo R.C."/>
            <person name="Labutti K."/>
            <person name="Haridas S."/>
            <person name="Kuo A."/>
            <person name="Salamov A."/>
            <person name="Ahrendt S.R."/>
            <person name="Lipzen A."/>
            <person name="Sullivan W."/>
            <person name="Andreopoulos W.B."/>
            <person name="Clum A."/>
            <person name="Lindquist E."/>
            <person name="Daum C."/>
            <person name="Ramamoorthy G.K."/>
            <person name="Gryganskyi A."/>
            <person name="Culley D."/>
            <person name="Magnuson J.K."/>
            <person name="James T.Y."/>
            <person name="O'Malley M.A."/>
            <person name="Stajich J.E."/>
            <person name="Spatafora J.W."/>
            <person name="Visel A."/>
            <person name="Grigoriev I.V."/>
        </authorList>
    </citation>
    <scope>NUCLEOTIDE SEQUENCE [LARGE SCALE GENOMIC DNA]</scope>
    <source>
        <strain evidence="3 4">CBS 129021</strain>
    </source>
</reference>